<feature type="signal peptide" evidence="1">
    <location>
        <begin position="1"/>
        <end position="19"/>
    </location>
</feature>
<proteinExistence type="predicted"/>
<organism evidence="2">
    <name type="scientific">Drosophila simulans</name>
    <name type="common">Fruit fly</name>
    <dbReference type="NCBI Taxonomy" id="7240"/>
    <lineage>
        <taxon>Eukaryota</taxon>
        <taxon>Metazoa</taxon>
        <taxon>Ecdysozoa</taxon>
        <taxon>Arthropoda</taxon>
        <taxon>Hexapoda</taxon>
        <taxon>Insecta</taxon>
        <taxon>Pterygota</taxon>
        <taxon>Neoptera</taxon>
        <taxon>Endopterygota</taxon>
        <taxon>Diptera</taxon>
        <taxon>Brachycera</taxon>
        <taxon>Muscomorpha</taxon>
        <taxon>Ephydroidea</taxon>
        <taxon>Drosophilidae</taxon>
        <taxon>Drosophila</taxon>
        <taxon>Sophophora</taxon>
    </lineage>
</organism>
<dbReference type="Bgee" id="FBgn0182062">
    <property type="expression patterns" value="Expressed in adult organism"/>
</dbReference>
<dbReference type="OrthoDB" id="7975395at2759"/>
<dbReference type="KEGG" id="dsi:Dsimw501_GD10289"/>
<gene>
    <name evidence="2" type="primary">Dsim\GD10289</name>
    <name evidence="2" type="ORF">Dsimw501_GD10289</name>
</gene>
<accession>A0A0J9R712</accession>
<reference evidence="2" key="3">
    <citation type="submission" date="2015-04" db="EMBL/GenBank/DDBJ databases">
        <authorList>
            <consortium name="FlyBase"/>
        </authorList>
    </citation>
    <scope>NUCLEOTIDE SEQUENCE</scope>
    <source>
        <strain evidence="2">W501</strain>
    </source>
</reference>
<dbReference type="SMART" id="SM00675">
    <property type="entry name" value="DM11"/>
    <property type="match status" value="1"/>
</dbReference>
<dbReference type="AlphaFoldDB" id="A0A0J9R712"/>
<protein>
    <submittedName>
        <fullName evidence="2">Uncharacterized protein</fullName>
    </submittedName>
</protein>
<evidence type="ECO:0000256" key="1">
    <source>
        <dbReference type="SAM" id="SignalP"/>
    </source>
</evidence>
<name>A0A0J9R712_DROSI</name>
<dbReference type="InterPro" id="IPR006601">
    <property type="entry name" value="Uncharacterised_DM11_DROME"/>
</dbReference>
<feature type="chain" id="PRO_5005321381" evidence="1">
    <location>
        <begin position="20"/>
        <end position="199"/>
    </location>
</feature>
<sequence length="199" mass="23222">MVIMIFVLLLLFGVTSSWATDYELLLEDPDIFSPCTEGPPGSINIHQAVNLDDIVVDQEGDILHVSGNATVVWDVQPTDRITARLDFFHFNRGNWEPTVFSMATQNFCSIMYDKNQYWYKYWTRFITNRHEVEKKCFRGPDTLLAHEPFDLRLKFENFRGPLLRGRHKIVVLFNALDERNIPRPNPICLEIRGEPLKLH</sequence>
<keyword evidence="1" id="KW-0732">Signal</keyword>
<dbReference type="GO" id="GO:0043695">
    <property type="term" value="P:detection of pheromone"/>
    <property type="evidence" value="ECO:0007669"/>
    <property type="project" value="EnsemblMetazoa"/>
</dbReference>
<dbReference type="Proteomes" id="UP000035880">
    <property type="component" value="Chromosome 2R"/>
</dbReference>
<evidence type="ECO:0000313" key="2">
    <source>
        <dbReference type="EMBL" id="KMY91878.1"/>
    </source>
</evidence>
<dbReference type="EMBL" id="CM002911">
    <property type="protein sequence ID" value="KMY91878.1"/>
    <property type="molecule type" value="Genomic_DNA"/>
</dbReference>
<reference evidence="2" key="2">
    <citation type="submission" date="2014-06" db="EMBL/GenBank/DDBJ databases">
        <authorList>
            <person name="Hu T."/>
            <person name="Eisen M.B."/>
            <person name="Thornton K.R."/>
            <person name="Andolfatto P."/>
        </authorList>
    </citation>
    <scope>NUCLEOTIDE SEQUENCE</scope>
    <source>
        <strain evidence="2">W501</strain>
    </source>
</reference>
<reference evidence="2" key="1">
    <citation type="journal article" date="2013" name="Genome Res.">
        <title>A second-generation assembly of the Drosophila simulans genome provides new insights into patterns of lineage-specific divergence.</title>
        <authorList>
            <person name="Hu T.T."/>
            <person name="Eisen M.B."/>
            <person name="Thornton K.R."/>
            <person name="Andolfatto P."/>
        </authorList>
    </citation>
    <scope>NUCLEOTIDE SEQUENCE [LARGE SCALE GENOMIC DNA]</scope>
    <source>
        <strain evidence="2">W501</strain>
    </source>
</reference>